<evidence type="ECO:0000256" key="5">
    <source>
        <dbReference type="ARBA" id="ARBA00023163"/>
    </source>
</evidence>
<dbReference type="Proteomes" id="UP000186218">
    <property type="component" value="Unassembled WGS sequence"/>
</dbReference>
<dbReference type="Pfam" id="PF00126">
    <property type="entry name" value="HTH_1"/>
    <property type="match status" value="1"/>
</dbReference>
<feature type="domain" description="HTH lysR-type" evidence="6">
    <location>
        <begin position="1"/>
        <end position="58"/>
    </location>
</feature>
<name>A0A1N7H8M7_9NOCA</name>
<dbReference type="GO" id="GO:0003677">
    <property type="term" value="F:DNA binding"/>
    <property type="evidence" value="ECO:0007669"/>
    <property type="project" value="UniProtKB-KW"/>
</dbReference>
<keyword evidence="3" id="KW-0238">DNA-binding</keyword>
<dbReference type="PANTHER" id="PTHR30346:SF30">
    <property type="entry name" value="SMALL NEUTRAL PROTEASE REGULATORY PROTEIN"/>
    <property type="match status" value="1"/>
</dbReference>
<keyword evidence="2" id="KW-0805">Transcription regulation</keyword>
<dbReference type="Pfam" id="PF03466">
    <property type="entry name" value="LysR_substrate"/>
    <property type="match status" value="1"/>
</dbReference>
<evidence type="ECO:0000256" key="4">
    <source>
        <dbReference type="ARBA" id="ARBA00023159"/>
    </source>
</evidence>
<dbReference type="InterPro" id="IPR036390">
    <property type="entry name" value="WH_DNA-bd_sf"/>
</dbReference>
<protein>
    <submittedName>
        <fullName evidence="7">Transcriptional regulator, LysR family</fullName>
    </submittedName>
</protein>
<gene>
    <name evidence="7" type="ORF">SAMN05445060_3703</name>
</gene>
<evidence type="ECO:0000259" key="6">
    <source>
        <dbReference type="PROSITE" id="PS50931"/>
    </source>
</evidence>
<dbReference type="PRINTS" id="PR00039">
    <property type="entry name" value="HTHLYSR"/>
</dbReference>
<dbReference type="InterPro" id="IPR000847">
    <property type="entry name" value="LysR_HTH_N"/>
</dbReference>
<proteinExistence type="inferred from homology"/>
<dbReference type="FunFam" id="1.10.10.10:FF:000001">
    <property type="entry name" value="LysR family transcriptional regulator"/>
    <property type="match status" value="1"/>
</dbReference>
<keyword evidence="4" id="KW-0010">Activator</keyword>
<sequence length="294" mass="30343">MELRQLEYFVAVATDLSFTAAAQRTYTTQPNISAQMRALEREWGTPLFDRVGRTVTLTSAGRAALPHARAALDQAGAAAQAVADVQQVLRGSLAVGMVDGCTIGALFAAMGDFRRAHPGVDLSLSEDESPRLADRVRTGDLDIALVGSAARPPAGLAEFTVISEPIVVVVPRGHRLAAASAATVDDLRDEPIVALPVGAGIRTVFDRATGGLPVAMAATSPAAVAELVIGGLGIGVLSASIAAAHTSTLRALPLVGADDPALLSLVWRADPTAATAAFVDVARRRFGRATDRPA</sequence>
<evidence type="ECO:0000256" key="3">
    <source>
        <dbReference type="ARBA" id="ARBA00023125"/>
    </source>
</evidence>
<evidence type="ECO:0000256" key="1">
    <source>
        <dbReference type="ARBA" id="ARBA00009437"/>
    </source>
</evidence>
<dbReference type="SUPFAM" id="SSF46785">
    <property type="entry name" value="Winged helix' DNA-binding domain"/>
    <property type="match status" value="1"/>
</dbReference>
<dbReference type="OrthoDB" id="3181812at2"/>
<dbReference type="RefSeq" id="WP_076482515.1">
    <property type="nucleotide sequence ID" value="NZ_FTNT01000013.1"/>
</dbReference>
<dbReference type="Gene3D" id="3.40.190.290">
    <property type="match status" value="1"/>
</dbReference>
<dbReference type="GO" id="GO:0003700">
    <property type="term" value="F:DNA-binding transcription factor activity"/>
    <property type="evidence" value="ECO:0007669"/>
    <property type="project" value="InterPro"/>
</dbReference>
<dbReference type="PANTHER" id="PTHR30346">
    <property type="entry name" value="TRANSCRIPTIONAL DUAL REGULATOR HCAR-RELATED"/>
    <property type="match status" value="1"/>
</dbReference>
<reference evidence="7 8" key="1">
    <citation type="submission" date="2017-01" db="EMBL/GenBank/DDBJ databases">
        <authorList>
            <person name="Mah S.A."/>
            <person name="Swanson W.J."/>
            <person name="Moy G.W."/>
            <person name="Vacquier V.D."/>
        </authorList>
    </citation>
    <scope>NUCLEOTIDE SEQUENCE [LARGE SCALE GENOMIC DNA]</scope>
    <source>
        <strain evidence="7 8">CPCC 203464</strain>
    </source>
</reference>
<evidence type="ECO:0000313" key="7">
    <source>
        <dbReference type="EMBL" id="SIS21235.1"/>
    </source>
</evidence>
<accession>A0A1N7H8M7</accession>
<organism evidence="7 8">
    <name type="scientific">Williamsia sterculiae</name>
    <dbReference type="NCBI Taxonomy" id="1344003"/>
    <lineage>
        <taxon>Bacteria</taxon>
        <taxon>Bacillati</taxon>
        <taxon>Actinomycetota</taxon>
        <taxon>Actinomycetes</taxon>
        <taxon>Mycobacteriales</taxon>
        <taxon>Nocardiaceae</taxon>
        <taxon>Williamsia</taxon>
    </lineage>
</organism>
<dbReference type="SUPFAM" id="SSF53850">
    <property type="entry name" value="Periplasmic binding protein-like II"/>
    <property type="match status" value="1"/>
</dbReference>
<evidence type="ECO:0000256" key="2">
    <source>
        <dbReference type="ARBA" id="ARBA00023015"/>
    </source>
</evidence>
<comment type="similarity">
    <text evidence="1">Belongs to the LysR transcriptional regulatory family.</text>
</comment>
<keyword evidence="8" id="KW-1185">Reference proteome</keyword>
<dbReference type="InterPro" id="IPR005119">
    <property type="entry name" value="LysR_subst-bd"/>
</dbReference>
<dbReference type="STRING" id="1344003.SAMN05445060_3703"/>
<dbReference type="EMBL" id="FTNT01000013">
    <property type="protein sequence ID" value="SIS21235.1"/>
    <property type="molecule type" value="Genomic_DNA"/>
</dbReference>
<dbReference type="AlphaFoldDB" id="A0A1N7H8M7"/>
<dbReference type="PROSITE" id="PS50931">
    <property type="entry name" value="HTH_LYSR"/>
    <property type="match status" value="1"/>
</dbReference>
<dbReference type="Gene3D" id="1.10.10.10">
    <property type="entry name" value="Winged helix-like DNA-binding domain superfamily/Winged helix DNA-binding domain"/>
    <property type="match status" value="1"/>
</dbReference>
<dbReference type="GO" id="GO:0032993">
    <property type="term" value="C:protein-DNA complex"/>
    <property type="evidence" value="ECO:0007669"/>
    <property type="project" value="TreeGrafter"/>
</dbReference>
<evidence type="ECO:0000313" key="8">
    <source>
        <dbReference type="Proteomes" id="UP000186218"/>
    </source>
</evidence>
<keyword evidence="5" id="KW-0804">Transcription</keyword>
<dbReference type="InterPro" id="IPR036388">
    <property type="entry name" value="WH-like_DNA-bd_sf"/>
</dbReference>